<evidence type="ECO:0000313" key="11">
    <source>
        <dbReference type="Proteomes" id="UP000184268"/>
    </source>
</evidence>
<dbReference type="SUPFAM" id="SSF48452">
    <property type="entry name" value="TPR-like"/>
    <property type="match status" value="1"/>
</dbReference>
<keyword evidence="2" id="KW-0677">Repeat</keyword>
<dbReference type="InterPro" id="IPR051263">
    <property type="entry name" value="C-type_cytochrome_biogenesis"/>
</dbReference>
<dbReference type="GO" id="GO:0017004">
    <property type="term" value="P:cytochrome complex assembly"/>
    <property type="evidence" value="ECO:0007669"/>
    <property type="project" value="UniProtKB-KW"/>
</dbReference>
<feature type="domain" description="Cytochrome c-type biogenesis protein H TPR" evidence="9">
    <location>
        <begin position="133"/>
        <end position="264"/>
    </location>
</feature>
<dbReference type="InterPro" id="IPR056412">
    <property type="entry name" value="Ig_CycH"/>
</dbReference>
<sequence length="419" mass="46099">MTIFWIGIALLTALALAMIWLPFWRRNRVARAASDAQLRKETNLNLFNERIQELDTELAEQRINEEEYEALKQELQVNLLQNVEQEEDVLAARTPSLAWPVVMSAILVVVSGYTYWDLGRHADWNAPHAAAQQADPHSGMNPEQLQRMRLMQMEQHVEANPTDSQAWFSLGHAYISASEYQKAVTAFDQVMALVGEHAELLGPKATAMYYLADQNITPQIQAIVDKALADDEKDPSTRLLLGMDAFFNANFEDAIGHWEMILTSPRTDVDRQAIQNAISQARGMLESGSAMPQDSVHQQVQPGPSSDAGVVVRVELAGQLAQHAQPNDTVFIYARPVAGPSMPLAVARVQVGDLPATIVLDDSKAMSPEMVISSQQQVMLIATVNQDNSPAPTAGDLVGQIDSVNLGSNVTLEIDTLVK</sequence>
<keyword evidence="7" id="KW-0472">Membrane</keyword>
<comment type="subcellular location">
    <subcellularLocation>
        <location evidence="1">Cell envelope</location>
    </subcellularLocation>
</comment>
<keyword evidence="6" id="KW-0175">Coiled coil</keyword>
<evidence type="ECO:0000313" key="10">
    <source>
        <dbReference type="EMBL" id="SHI26790.1"/>
    </source>
</evidence>
<feature type="transmembrane region" description="Helical" evidence="7">
    <location>
        <begin position="6"/>
        <end position="24"/>
    </location>
</feature>
<keyword evidence="3" id="KW-0201">Cytochrome c-type biogenesis</keyword>
<dbReference type="PANTHER" id="PTHR47870:SF4">
    <property type="entry name" value="CYTOCHROME C-TYPE BIOGENESIS PROTEIN CYCH"/>
    <property type="match status" value="1"/>
</dbReference>
<dbReference type="Gene3D" id="1.25.40.10">
    <property type="entry name" value="Tetratricopeptide repeat domain"/>
    <property type="match status" value="1"/>
</dbReference>
<protein>
    <submittedName>
        <fullName evidence="10">Cytochrome c-type biogenesis protein CcmH</fullName>
    </submittedName>
</protein>
<name>A0A1M5ZRD2_9GAMM</name>
<evidence type="ECO:0000256" key="5">
    <source>
        <dbReference type="PROSITE-ProRule" id="PRU00339"/>
    </source>
</evidence>
<dbReference type="EMBL" id="FQXG01000015">
    <property type="protein sequence ID" value="SHI26790.1"/>
    <property type="molecule type" value="Genomic_DNA"/>
</dbReference>
<accession>A0A1M5ZRD2</accession>
<feature type="coiled-coil region" evidence="6">
    <location>
        <begin position="44"/>
        <end position="78"/>
    </location>
</feature>
<dbReference type="InterPro" id="IPR019734">
    <property type="entry name" value="TPR_rpt"/>
</dbReference>
<evidence type="ECO:0000259" key="8">
    <source>
        <dbReference type="Pfam" id="PF23892"/>
    </source>
</evidence>
<dbReference type="PROSITE" id="PS50005">
    <property type="entry name" value="TPR"/>
    <property type="match status" value="1"/>
</dbReference>
<dbReference type="PANTHER" id="PTHR47870">
    <property type="entry name" value="CYTOCHROME C-TYPE BIOGENESIS PROTEIN CCMH"/>
    <property type="match status" value="1"/>
</dbReference>
<dbReference type="NCBIfam" id="TIGR03142">
    <property type="entry name" value="cytochro_ccmI"/>
    <property type="match status" value="1"/>
</dbReference>
<organism evidence="10 11">
    <name type="scientific">Ferrimonas marina</name>
    <dbReference type="NCBI Taxonomy" id="299255"/>
    <lineage>
        <taxon>Bacteria</taxon>
        <taxon>Pseudomonadati</taxon>
        <taxon>Pseudomonadota</taxon>
        <taxon>Gammaproteobacteria</taxon>
        <taxon>Alteromonadales</taxon>
        <taxon>Ferrimonadaceae</taxon>
        <taxon>Ferrimonas</taxon>
    </lineage>
</organism>
<evidence type="ECO:0000256" key="6">
    <source>
        <dbReference type="SAM" id="Coils"/>
    </source>
</evidence>
<evidence type="ECO:0000256" key="2">
    <source>
        <dbReference type="ARBA" id="ARBA00022737"/>
    </source>
</evidence>
<dbReference type="InterPro" id="IPR017560">
    <property type="entry name" value="Cyt_c_biogenesis_CcmI"/>
</dbReference>
<keyword evidence="7" id="KW-0812">Transmembrane</keyword>
<proteinExistence type="predicted"/>
<dbReference type="InterPro" id="IPR011990">
    <property type="entry name" value="TPR-like_helical_dom_sf"/>
</dbReference>
<dbReference type="GO" id="GO:0030313">
    <property type="term" value="C:cell envelope"/>
    <property type="evidence" value="ECO:0007669"/>
    <property type="project" value="UniProtKB-SubCell"/>
</dbReference>
<feature type="domain" description="Cytochrome c-type biogenesis protein H Ig-like" evidence="8">
    <location>
        <begin position="311"/>
        <end position="415"/>
    </location>
</feature>
<evidence type="ECO:0000256" key="3">
    <source>
        <dbReference type="ARBA" id="ARBA00022748"/>
    </source>
</evidence>
<dbReference type="OrthoDB" id="9776053at2"/>
<feature type="repeat" description="TPR" evidence="5">
    <location>
        <begin position="164"/>
        <end position="197"/>
    </location>
</feature>
<reference evidence="10 11" key="1">
    <citation type="submission" date="2016-11" db="EMBL/GenBank/DDBJ databases">
        <authorList>
            <person name="Jaros S."/>
            <person name="Januszkiewicz K."/>
            <person name="Wedrychowicz H."/>
        </authorList>
    </citation>
    <scope>NUCLEOTIDE SEQUENCE [LARGE SCALE GENOMIC DNA]</scope>
    <source>
        <strain evidence="10 11">DSM 16917</strain>
    </source>
</reference>
<keyword evidence="4 5" id="KW-0802">TPR repeat</keyword>
<dbReference type="GO" id="GO:0005886">
    <property type="term" value="C:plasma membrane"/>
    <property type="evidence" value="ECO:0007669"/>
    <property type="project" value="TreeGrafter"/>
</dbReference>
<dbReference type="InterPro" id="IPR056413">
    <property type="entry name" value="TPR_CcmH_CycH"/>
</dbReference>
<keyword evidence="7" id="KW-1133">Transmembrane helix</keyword>
<evidence type="ECO:0000259" key="9">
    <source>
        <dbReference type="Pfam" id="PF23914"/>
    </source>
</evidence>
<dbReference type="STRING" id="299255.SAMN02745129_0540"/>
<dbReference type="RefSeq" id="WP_073326191.1">
    <property type="nucleotide sequence ID" value="NZ_FQXG01000015.1"/>
</dbReference>
<dbReference type="SMART" id="SM00028">
    <property type="entry name" value="TPR"/>
    <property type="match status" value="2"/>
</dbReference>
<evidence type="ECO:0000256" key="1">
    <source>
        <dbReference type="ARBA" id="ARBA00004196"/>
    </source>
</evidence>
<evidence type="ECO:0000256" key="4">
    <source>
        <dbReference type="ARBA" id="ARBA00022803"/>
    </source>
</evidence>
<dbReference type="AlphaFoldDB" id="A0A1M5ZRD2"/>
<dbReference type="Pfam" id="PF23892">
    <property type="entry name" value="Ig_CycH"/>
    <property type="match status" value="1"/>
</dbReference>
<keyword evidence="11" id="KW-1185">Reference proteome</keyword>
<evidence type="ECO:0000256" key="7">
    <source>
        <dbReference type="SAM" id="Phobius"/>
    </source>
</evidence>
<gene>
    <name evidence="10" type="ORF">SAMN02745129_0540</name>
</gene>
<dbReference type="Proteomes" id="UP000184268">
    <property type="component" value="Unassembled WGS sequence"/>
</dbReference>
<dbReference type="Pfam" id="PF23914">
    <property type="entry name" value="TPR_CcmH_CycH"/>
    <property type="match status" value="1"/>
</dbReference>